<proteinExistence type="predicted"/>
<gene>
    <name evidence="1" type="ORF">EYF80_027358</name>
</gene>
<dbReference type="AlphaFoldDB" id="A0A4Z2HAA7"/>
<dbReference type="EMBL" id="SRLO01000293">
    <property type="protein sequence ID" value="TNN62450.1"/>
    <property type="molecule type" value="Genomic_DNA"/>
</dbReference>
<organism evidence="1 2">
    <name type="scientific">Liparis tanakae</name>
    <name type="common">Tanaka's snailfish</name>
    <dbReference type="NCBI Taxonomy" id="230148"/>
    <lineage>
        <taxon>Eukaryota</taxon>
        <taxon>Metazoa</taxon>
        <taxon>Chordata</taxon>
        <taxon>Craniata</taxon>
        <taxon>Vertebrata</taxon>
        <taxon>Euteleostomi</taxon>
        <taxon>Actinopterygii</taxon>
        <taxon>Neopterygii</taxon>
        <taxon>Teleostei</taxon>
        <taxon>Neoteleostei</taxon>
        <taxon>Acanthomorphata</taxon>
        <taxon>Eupercaria</taxon>
        <taxon>Perciformes</taxon>
        <taxon>Cottioidei</taxon>
        <taxon>Cottales</taxon>
        <taxon>Liparidae</taxon>
        <taxon>Liparis</taxon>
    </lineage>
</organism>
<evidence type="ECO:0000313" key="1">
    <source>
        <dbReference type="EMBL" id="TNN62450.1"/>
    </source>
</evidence>
<dbReference type="Proteomes" id="UP000314294">
    <property type="component" value="Unassembled WGS sequence"/>
</dbReference>
<sequence length="185" mass="20416">METNSSDVMILHVRGPPSSPPATDARRRYSRMNTHSTAMMVKRVTEKARFPGSTLNTLPLERQKTAAMVHATPMPRKTLTALEPVTLPMEASAYWSWMAATLLANPKCDARSPVIAVRPPMSDMETMKQAQPFQYSVGGTKANRTFQKTTGTAHLGHFFLICSHQRLVLIGVTWVTTEMTGSGLV</sequence>
<keyword evidence="2" id="KW-1185">Reference proteome</keyword>
<evidence type="ECO:0000313" key="2">
    <source>
        <dbReference type="Proteomes" id="UP000314294"/>
    </source>
</evidence>
<comment type="caution">
    <text evidence="1">The sequence shown here is derived from an EMBL/GenBank/DDBJ whole genome shotgun (WGS) entry which is preliminary data.</text>
</comment>
<protein>
    <submittedName>
        <fullName evidence="1">Uncharacterized protein</fullName>
    </submittedName>
</protein>
<accession>A0A4Z2HAA7</accession>
<name>A0A4Z2HAA7_9TELE</name>
<reference evidence="1 2" key="1">
    <citation type="submission" date="2019-03" db="EMBL/GenBank/DDBJ databases">
        <title>First draft genome of Liparis tanakae, snailfish: a comprehensive survey of snailfish specific genes.</title>
        <authorList>
            <person name="Kim W."/>
            <person name="Song I."/>
            <person name="Jeong J.-H."/>
            <person name="Kim D."/>
            <person name="Kim S."/>
            <person name="Ryu S."/>
            <person name="Song J.Y."/>
            <person name="Lee S.K."/>
        </authorList>
    </citation>
    <scope>NUCLEOTIDE SEQUENCE [LARGE SCALE GENOMIC DNA]</scope>
    <source>
        <tissue evidence="1">Muscle</tissue>
    </source>
</reference>